<accession>A0A0A1WII5</accession>
<dbReference type="PANTHER" id="PTHR11857">
    <property type="entry name" value="ODORANT BINDING PROTEIN-RELATED"/>
    <property type="match status" value="1"/>
</dbReference>
<dbReference type="GO" id="GO:0005549">
    <property type="term" value="F:odorant binding"/>
    <property type="evidence" value="ECO:0007669"/>
    <property type="project" value="InterPro"/>
</dbReference>
<evidence type="ECO:0000313" key="8">
    <source>
        <dbReference type="EMBL" id="QKN21212.1"/>
    </source>
</evidence>
<dbReference type="EMBL" id="MT474500">
    <property type="protein sequence ID" value="QKN21212.1"/>
    <property type="molecule type" value="mRNA"/>
</dbReference>
<dbReference type="SMART" id="SM00708">
    <property type="entry name" value="PhBP"/>
    <property type="match status" value="1"/>
</dbReference>
<comment type="subcellular location">
    <subcellularLocation>
        <location evidence="1">Secreted</location>
    </subcellularLocation>
</comment>
<name>A0A0A1WII5_ZEUCU</name>
<gene>
    <name evidence="7" type="primary">Obp56d_0</name>
    <name evidence="8" type="synonym">OBP56d</name>
    <name evidence="7" type="ORF">g.49243</name>
</gene>
<evidence type="ECO:0000313" key="7">
    <source>
        <dbReference type="EMBL" id="JAC98207.1"/>
    </source>
</evidence>
<dbReference type="EMBL" id="GBXI01016084">
    <property type="protein sequence ID" value="JAC98207.1"/>
    <property type="molecule type" value="Transcribed_RNA"/>
</dbReference>
<feature type="chain" id="PRO_5011029293" evidence="5">
    <location>
        <begin position="19"/>
        <end position="138"/>
    </location>
</feature>
<evidence type="ECO:0000313" key="6">
    <source>
        <dbReference type="EMBL" id="AMH85957.1"/>
    </source>
</evidence>
<dbReference type="SMR" id="A0A0A1WII5"/>
<keyword evidence="3" id="KW-0964">Secreted</keyword>
<dbReference type="FunFam" id="1.10.238.20:FF:000001">
    <property type="entry name" value="General odorant-binding protein lush"/>
    <property type="match status" value="1"/>
</dbReference>
<dbReference type="OrthoDB" id="7665616at2759"/>
<dbReference type="GO" id="GO:0007608">
    <property type="term" value="P:sensory perception of smell"/>
    <property type="evidence" value="ECO:0007669"/>
    <property type="project" value="TreeGrafter"/>
</dbReference>
<dbReference type="AlphaFoldDB" id="A0A0A1WII5"/>
<dbReference type="SUPFAM" id="SSF47565">
    <property type="entry name" value="Insect pheromone/odorant-binding proteins"/>
    <property type="match status" value="1"/>
</dbReference>
<keyword evidence="6" id="KW-0675">Receptor</keyword>
<dbReference type="Gene3D" id="1.10.238.20">
    <property type="entry name" value="Pheromone/general odorant binding protein domain"/>
    <property type="match status" value="1"/>
</dbReference>
<dbReference type="CDD" id="cd23992">
    <property type="entry name" value="PBP_GOBP"/>
    <property type="match status" value="1"/>
</dbReference>
<dbReference type="InterPro" id="IPR036728">
    <property type="entry name" value="PBP_GOBP_sf"/>
</dbReference>
<reference evidence="6" key="3">
    <citation type="journal article" date="2016" name="Sci. Rep.">
        <title>Identification and preliminary characterization of chemosensory perception-associated proteins in the melon fly Bactrocera cucurbitae using RNA-seq.</title>
        <authorList>
            <person name="Elfekih S."/>
            <person name="Chen C.Y."/>
            <person name="Hsu J.C."/>
            <person name="Belcaid M."/>
            <person name="Haymer D."/>
        </authorList>
    </citation>
    <scope>NUCLEOTIDE SEQUENCE</scope>
</reference>
<organism evidence="7">
    <name type="scientific">Zeugodacus cucurbitae</name>
    <name type="common">Melon fruit fly</name>
    <name type="synonym">Bactrocera cucurbitae</name>
    <dbReference type="NCBI Taxonomy" id="28588"/>
    <lineage>
        <taxon>Eukaryota</taxon>
        <taxon>Metazoa</taxon>
        <taxon>Ecdysozoa</taxon>
        <taxon>Arthropoda</taxon>
        <taxon>Hexapoda</taxon>
        <taxon>Insecta</taxon>
        <taxon>Pterygota</taxon>
        <taxon>Neoptera</taxon>
        <taxon>Endopterygota</taxon>
        <taxon>Diptera</taxon>
        <taxon>Brachycera</taxon>
        <taxon>Muscomorpha</taxon>
        <taxon>Tephritoidea</taxon>
        <taxon>Tephritidae</taxon>
        <taxon>Zeugodacus</taxon>
        <taxon>Zeugodacus</taxon>
    </lineage>
</organism>
<comment type="similarity">
    <text evidence="2">Belongs to the PBP/GOBP family.</text>
</comment>
<sequence>MKFFTVAVVLAFVAVAAAQDGGLKLSEEQKQKVHTLGAECLKETGASEEAVRAVGKGDFSQVDGNVKCFAKCLQGKLGYFVDGKVNEAAVQSSLGKLVGEEKIKAIQAKCNGLKGTDDCDTAFQLHKCYATENASILV</sequence>
<evidence type="ECO:0000256" key="5">
    <source>
        <dbReference type="SAM" id="SignalP"/>
    </source>
</evidence>
<evidence type="ECO:0000256" key="1">
    <source>
        <dbReference type="ARBA" id="ARBA00004613"/>
    </source>
</evidence>
<dbReference type="PANTHER" id="PTHR11857:SF43">
    <property type="entry name" value="GEO07291P1-RELATED"/>
    <property type="match status" value="1"/>
</dbReference>
<dbReference type="Pfam" id="PF01395">
    <property type="entry name" value="PBP_GOBP"/>
    <property type="match status" value="1"/>
</dbReference>
<evidence type="ECO:0000256" key="2">
    <source>
        <dbReference type="ARBA" id="ARBA00008098"/>
    </source>
</evidence>
<reference evidence="8" key="4">
    <citation type="journal article" date="2020" name="Mol. Phylogenet. Evol.">
        <title>Analyses of chemosensory genes provide insight into the evolution of behavioral differences to phytochemicals in Bactrocera species.</title>
        <authorList>
            <person name="Wu Z."/>
            <person name="Cui Y."/>
            <person name="Ma J."/>
            <person name="Qu M."/>
            <person name="Lin J."/>
        </authorList>
    </citation>
    <scope>NUCLEOTIDE SEQUENCE</scope>
</reference>
<keyword evidence="4 5" id="KW-0732">Signal</keyword>
<dbReference type="GeneID" id="105211197"/>
<reference evidence="7" key="1">
    <citation type="submission" date="2014-11" db="EMBL/GenBank/DDBJ databases">
        <authorList>
            <person name="Geib S."/>
        </authorList>
    </citation>
    <scope>NUCLEOTIDE SEQUENCE</scope>
</reference>
<evidence type="ECO:0000256" key="3">
    <source>
        <dbReference type="ARBA" id="ARBA00022525"/>
    </source>
</evidence>
<reference evidence="7" key="2">
    <citation type="journal article" date="2015" name="Gigascience">
        <title>Reconstructing a comprehensive transcriptome assembly of a white-pupal translocated strain of the pest fruit fly Bactrocera cucurbitae.</title>
        <authorList>
            <person name="Sim S.B."/>
            <person name="Calla B."/>
            <person name="Hall B."/>
            <person name="DeRego T."/>
            <person name="Geib S.M."/>
        </authorList>
    </citation>
    <scope>NUCLEOTIDE SEQUENCE</scope>
</reference>
<proteinExistence type="evidence at transcript level"/>
<protein>
    <submittedName>
        <fullName evidence="7 8">Odorant-binding protein</fullName>
    </submittedName>
    <submittedName>
        <fullName evidence="6">Odorant binding receptor</fullName>
    </submittedName>
</protein>
<dbReference type="InterPro" id="IPR006170">
    <property type="entry name" value="PBP/GOBP"/>
</dbReference>
<dbReference type="GO" id="GO:0005615">
    <property type="term" value="C:extracellular space"/>
    <property type="evidence" value="ECO:0007669"/>
    <property type="project" value="TreeGrafter"/>
</dbReference>
<evidence type="ECO:0000256" key="4">
    <source>
        <dbReference type="ARBA" id="ARBA00022729"/>
    </source>
</evidence>
<dbReference type="EMBL" id="KR998338">
    <property type="protein sequence ID" value="AMH85957.1"/>
    <property type="molecule type" value="mRNA"/>
</dbReference>
<feature type="signal peptide" evidence="5">
    <location>
        <begin position="1"/>
        <end position="18"/>
    </location>
</feature>